<evidence type="ECO:0000313" key="5">
    <source>
        <dbReference type="EnsemblPlants" id="LPERR06G01100.1"/>
    </source>
</evidence>
<proteinExistence type="inferred from homology"/>
<reference evidence="5" key="3">
    <citation type="submission" date="2015-04" db="UniProtKB">
        <authorList>
            <consortium name="EnsemblPlants"/>
        </authorList>
    </citation>
    <scope>IDENTIFICATION</scope>
</reference>
<dbReference type="Proteomes" id="UP000032180">
    <property type="component" value="Chromosome 6"/>
</dbReference>
<dbReference type="PANTHER" id="PTHR13683:SF330">
    <property type="entry name" value="OS06G0118700 PROTEIN"/>
    <property type="match status" value="1"/>
</dbReference>
<feature type="signal peptide" evidence="3">
    <location>
        <begin position="1"/>
        <end position="23"/>
    </location>
</feature>
<keyword evidence="6" id="KW-1185">Reference proteome</keyword>
<dbReference type="Gene3D" id="2.40.70.10">
    <property type="entry name" value="Acid Proteases"/>
    <property type="match status" value="2"/>
</dbReference>
<evidence type="ECO:0000256" key="2">
    <source>
        <dbReference type="SAM" id="MobiDB-lite"/>
    </source>
</evidence>
<dbReference type="InterPro" id="IPR001461">
    <property type="entry name" value="Aspartic_peptidase_A1"/>
</dbReference>
<dbReference type="Gramene" id="LPERR06G01100.1">
    <property type="protein sequence ID" value="LPERR06G01100.1"/>
    <property type="gene ID" value="LPERR06G01100"/>
</dbReference>
<dbReference type="PROSITE" id="PS51767">
    <property type="entry name" value="PEPTIDASE_A1"/>
    <property type="match status" value="1"/>
</dbReference>
<protein>
    <recommendedName>
        <fullName evidence="4">Peptidase A1 domain-containing protein</fullName>
    </recommendedName>
</protein>
<dbReference type="SUPFAM" id="SSF50630">
    <property type="entry name" value="Acid proteases"/>
    <property type="match status" value="1"/>
</dbReference>
<dbReference type="STRING" id="77586.A0A0D9WL63"/>
<dbReference type="Pfam" id="PF14543">
    <property type="entry name" value="TAXi_N"/>
    <property type="match status" value="1"/>
</dbReference>
<dbReference type="eggNOG" id="KOG1339">
    <property type="taxonomic scope" value="Eukaryota"/>
</dbReference>
<dbReference type="InterPro" id="IPR032861">
    <property type="entry name" value="TAXi_N"/>
</dbReference>
<evidence type="ECO:0000256" key="1">
    <source>
        <dbReference type="ARBA" id="ARBA00007447"/>
    </source>
</evidence>
<reference evidence="5 6" key="1">
    <citation type="submission" date="2012-08" db="EMBL/GenBank/DDBJ databases">
        <title>Oryza genome evolution.</title>
        <authorList>
            <person name="Wing R.A."/>
        </authorList>
    </citation>
    <scope>NUCLEOTIDE SEQUENCE</scope>
</reference>
<dbReference type="InterPro" id="IPR021109">
    <property type="entry name" value="Peptidase_aspartic_dom_sf"/>
</dbReference>
<keyword evidence="3" id="KW-0732">Signal</keyword>
<accession>A0A0D9WL63</accession>
<dbReference type="AlphaFoldDB" id="A0A0D9WL63"/>
<dbReference type="HOGENOM" id="CLU_005738_5_2_1"/>
<comment type="similarity">
    <text evidence="1">Belongs to the peptidase A1 family.</text>
</comment>
<feature type="chain" id="PRO_5002349142" description="Peptidase A1 domain-containing protein" evidence="3">
    <location>
        <begin position="24"/>
        <end position="412"/>
    </location>
</feature>
<feature type="domain" description="Peptidase A1" evidence="4">
    <location>
        <begin position="139"/>
        <end position="412"/>
    </location>
</feature>
<dbReference type="InterPro" id="IPR032799">
    <property type="entry name" value="TAXi_C"/>
</dbReference>
<dbReference type="GO" id="GO:0006508">
    <property type="term" value="P:proteolysis"/>
    <property type="evidence" value="ECO:0007669"/>
    <property type="project" value="InterPro"/>
</dbReference>
<name>A0A0D9WL63_9ORYZ</name>
<evidence type="ECO:0000256" key="3">
    <source>
        <dbReference type="SAM" id="SignalP"/>
    </source>
</evidence>
<evidence type="ECO:0000313" key="6">
    <source>
        <dbReference type="Proteomes" id="UP000032180"/>
    </source>
</evidence>
<evidence type="ECO:0000259" key="4">
    <source>
        <dbReference type="PROSITE" id="PS51767"/>
    </source>
</evidence>
<dbReference type="PANTHER" id="PTHR13683">
    <property type="entry name" value="ASPARTYL PROTEASES"/>
    <property type="match status" value="1"/>
</dbReference>
<sequence>MASALLLPLLLLFVVLYPSIALAEQHTGLDDVNYIVLQTSSWLNSKAVCSRMRSPHPNVTDWAPLSRPYGPCSSSPATPAPSVADMLRSDQLRADYIQGRLSGDDDDDDTPPIRKDSMGTLSLEEHTGNGDNTSSPAAAATGGASGELPGVAQTVVFDTASDVAWLQCSPCPIPACYRQKDVLYDPTKSSASGVFSCNSPTCRQLGPYANGCINNQCQYRVQYRDGTSSSGTYISDLLTLSPTISVQNFKFGCSHAVRGRNNIPKTFYAVRLEAIEVAGQRLAVAPTVFAAGAVLDSRTMFTRLPSAAYAALRQAFRDRMRMYRMVAPKGMLDTCYDTAGVNAFVLPRITLVFDRNAAVEIDPSGILFDGCLAFAAVVNDQIPGVIGNVQLQKIEVLYNIPAGLVGFRHAAC</sequence>
<feature type="compositionally biased region" description="Basic and acidic residues" evidence="2">
    <location>
        <begin position="111"/>
        <end position="128"/>
    </location>
</feature>
<dbReference type="GO" id="GO:0004190">
    <property type="term" value="F:aspartic-type endopeptidase activity"/>
    <property type="evidence" value="ECO:0007669"/>
    <property type="project" value="InterPro"/>
</dbReference>
<dbReference type="InterPro" id="IPR033121">
    <property type="entry name" value="PEPTIDASE_A1"/>
</dbReference>
<dbReference type="EnsemblPlants" id="LPERR06G01100.1">
    <property type="protein sequence ID" value="LPERR06G01100.1"/>
    <property type="gene ID" value="LPERR06G01100"/>
</dbReference>
<organism evidence="5 6">
    <name type="scientific">Leersia perrieri</name>
    <dbReference type="NCBI Taxonomy" id="77586"/>
    <lineage>
        <taxon>Eukaryota</taxon>
        <taxon>Viridiplantae</taxon>
        <taxon>Streptophyta</taxon>
        <taxon>Embryophyta</taxon>
        <taxon>Tracheophyta</taxon>
        <taxon>Spermatophyta</taxon>
        <taxon>Magnoliopsida</taxon>
        <taxon>Liliopsida</taxon>
        <taxon>Poales</taxon>
        <taxon>Poaceae</taxon>
        <taxon>BOP clade</taxon>
        <taxon>Oryzoideae</taxon>
        <taxon>Oryzeae</taxon>
        <taxon>Oryzinae</taxon>
        <taxon>Leersia</taxon>
    </lineage>
</organism>
<feature type="region of interest" description="Disordered" evidence="2">
    <location>
        <begin position="99"/>
        <end position="145"/>
    </location>
</feature>
<dbReference type="Pfam" id="PF14541">
    <property type="entry name" value="TAXi_C"/>
    <property type="match status" value="1"/>
</dbReference>
<feature type="compositionally biased region" description="Low complexity" evidence="2">
    <location>
        <begin position="133"/>
        <end position="142"/>
    </location>
</feature>
<reference evidence="6" key="2">
    <citation type="submission" date="2013-12" db="EMBL/GenBank/DDBJ databases">
        <authorList>
            <person name="Yu Y."/>
            <person name="Lee S."/>
            <person name="de Baynast K."/>
            <person name="Wissotski M."/>
            <person name="Liu L."/>
            <person name="Talag J."/>
            <person name="Goicoechea J."/>
            <person name="Angelova A."/>
            <person name="Jetty R."/>
            <person name="Kudrna D."/>
            <person name="Golser W."/>
            <person name="Rivera L."/>
            <person name="Zhang J."/>
            <person name="Wing R."/>
        </authorList>
    </citation>
    <scope>NUCLEOTIDE SEQUENCE</scope>
</reference>